<evidence type="ECO:0000313" key="11">
    <source>
        <dbReference type="EMBL" id="CAA7600104.1"/>
    </source>
</evidence>
<dbReference type="RefSeq" id="WP_240983827.1">
    <property type="nucleotide sequence ID" value="NZ_CDGJ01000061.1"/>
</dbReference>
<feature type="transmembrane region" description="Helical" evidence="9">
    <location>
        <begin position="210"/>
        <end position="235"/>
    </location>
</feature>
<evidence type="ECO:0000256" key="9">
    <source>
        <dbReference type="SAM" id="Phobius"/>
    </source>
</evidence>
<dbReference type="EC" id="2.7.1.69" evidence="11 12"/>
<keyword evidence="11" id="KW-0808">Transferase</keyword>
<comment type="subcellular location">
    <subcellularLocation>
        <location evidence="1">Cell inner membrane</location>
        <topology evidence="1">Multi-pass membrane protein</topology>
    </subcellularLocation>
</comment>
<sequence>MSEFSSLMKRTREHLMSGVSYMIPFIVAGGILLALSVLLSGQPAEPKSSYFLDGLFKIGGAGFTLFIPILAGFIAFSMADRPGIAPGAIGGLIASQVGAGFLGGIIAGLVAGIVVFYLKKIPVPKTIKPVMPIFVIPIVGTFIVGGLMMFVIGTPIASLMAGLTAWLKTMSGANKIVLGLILGAMIAFDMGGPVNKVAYTFAVFMLGSGIYNIMGAVGVAIMTPPVGMAVATFLAPKKYTYEERENGKAAILMGLIGITEGAIPFAAADPLRVIPSLMVGSAAGSVTAMLLNVGNRAPWGGWIVLPVATNVLGYIISSLVGVVITAFLVNALKKPVVDKVATETDDDLSGIEIEL</sequence>
<reference evidence="11" key="2">
    <citation type="submission" date="2020-01" db="EMBL/GenBank/DDBJ databases">
        <authorList>
            <person name="Hornung B."/>
        </authorList>
    </citation>
    <scope>NUCLEOTIDE SEQUENCE</scope>
    <source>
        <strain evidence="11">PacBioINE</strain>
    </source>
</reference>
<dbReference type="PANTHER" id="PTHR30505">
    <property type="entry name" value="FRUCTOSE-LIKE PERMEASE"/>
    <property type="match status" value="1"/>
</dbReference>
<dbReference type="GO" id="GO:0009401">
    <property type="term" value="P:phosphoenolpyruvate-dependent sugar phosphotransferase system"/>
    <property type="evidence" value="ECO:0007669"/>
    <property type="project" value="UniProtKB-KW"/>
</dbReference>
<feature type="domain" description="PTS EIIC type-2" evidence="10">
    <location>
        <begin position="11"/>
        <end position="355"/>
    </location>
</feature>
<reference evidence="12" key="1">
    <citation type="submission" date="2014-11" db="EMBL/GenBank/DDBJ databases">
        <authorList>
            <person name="Hornung B.V."/>
        </authorList>
    </citation>
    <scope>NUCLEOTIDE SEQUENCE</scope>
    <source>
        <strain evidence="12">INE</strain>
    </source>
</reference>
<keyword evidence="8 9" id="KW-0472">Membrane</keyword>
<evidence type="ECO:0000256" key="7">
    <source>
        <dbReference type="ARBA" id="ARBA00022989"/>
    </source>
</evidence>
<keyword evidence="4" id="KW-0762">Sugar transport</keyword>
<keyword evidence="5" id="KW-0598">Phosphotransferase system</keyword>
<dbReference type="InterPro" id="IPR050864">
    <property type="entry name" value="Bacterial_PTS_Sugar_Transport"/>
</dbReference>
<dbReference type="AlphaFoldDB" id="A0A8S0WLP1"/>
<dbReference type="PANTHER" id="PTHR30505:SF0">
    <property type="entry name" value="FRUCTOSE-LIKE PTS SYSTEM EIIBC COMPONENT-RELATED"/>
    <property type="match status" value="1"/>
</dbReference>
<accession>A0A8S0WLP1</accession>
<evidence type="ECO:0000313" key="13">
    <source>
        <dbReference type="Proteomes" id="UP001071230"/>
    </source>
</evidence>
<evidence type="ECO:0000256" key="6">
    <source>
        <dbReference type="ARBA" id="ARBA00022692"/>
    </source>
</evidence>
<feature type="transmembrane region" description="Helical" evidence="9">
    <location>
        <begin position="303"/>
        <end position="329"/>
    </location>
</feature>
<dbReference type="InterPro" id="IPR013014">
    <property type="entry name" value="PTS_EIIC_2"/>
</dbReference>
<feature type="transmembrane region" description="Helical" evidence="9">
    <location>
        <begin position="173"/>
        <end position="190"/>
    </location>
</feature>
<dbReference type="InterPro" id="IPR003352">
    <property type="entry name" value="PTS_EIIC"/>
</dbReference>
<dbReference type="InterPro" id="IPR006327">
    <property type="entry name" value="PTS_IIC_fruc"/>
</dbReference>
<dbReference type="NCBIfam" id="NF007787">
    <property type="entry name" value="PRK10478.1"/>
    <property type="match status" value="1"/>
</dbReference>
<dbReference type="NCBIfam" id="TIGR01427">
    <property type="entry name" value="PTS_IIC_fructo"/>
    <property type="match status" value="1"/>
</dbReference>
<keyword evidence="6 9" id="KW-0812">Transmembrane</keyword>
<gene>
    <name evidence="11" type="ORF">DEACI_0754</name>
    <name evidence="12" type="ORF">DEACI_2118</name>
</gene>
<dbReference type="KEGG" id="aacx:DEACI_0754"/>
<evidence type="ECO:0000256" key="3">
    <source>
        <dbReference type="ARBA" id="ARBA00022475"/>
    </source>
</evidence>
<dbReference type="GO" id="GO:0005886">
    <property type="term" value="C:plasma membrane"/>
    <property type="evidence" value="ECO:0007669"/>
    <property type="project" value="UniProtKB-SubCell"/>
</dbReference>
<dbReference type="EMBL" id="LR746496">
    <property type="protein sequence ID" value="CAA7600104.1"/>
    <property type="molecule type" value="Genomic_DNA"/>
</dbReference>
<dbReference type="Proteomes" id="UP001071230">
    <property type="component" value="Unassembled WGS sequence"/>
</dbReference>
<dbReference type="Pfam" id="PF02378">
    <property type="entry name" value="PTS_EIIC"/>
    <property type="match status" value="1"/>
</dbReference>
<evidence type="ECO:0000256" key="1">
    <source>
        <dbReference type="ARBA" id="ARBA00004429"/>
    </source>
</evidence>
<dbReference type="EMBL" id="CDGJ01000061">
    <property type="protein sequence ID" value="CEJ07652.1"/>
    <property type="molecule type" value="Genomic_DNA"/>
</dbReference>
<keyword evidence="13" id="KW-1185">Reference proteome</keyword>
<dbReference type="PROSITE" id="PS51104">
    <property type="entry name" value="PTS_EIIC_TYPE_2"/>
    <property type="match status" value="1"/>
</dbReference>
<evidence type="ECO:0000256" key="8">
    <source>
        <dbReference type="ARBA" id="ARBA00023136"/>
    </source>
</evidence>
<evidence type="ECO:0000256" key="5">
    <source>
        <dbReference type="ARBA" id="ARBA00022683"/>
    </source>
</evidence>
<dbReference type="Proteomes" id="UP000836597">
    <property type="component" value="Chromosome"/>
</dbReference>
<dbReference type="GO" id="GO:0008982">
    <property type="term" value="F:protein-N(PI)-phosphohistidine-sugar phosphotransferase activity"/>
    <property type="evidence" value="ECO:0007669"/>
    <property type="project" value="InterPro"/>
</dbReference>
<evidence type="ECO:0000259" key="10">
    <source>
        <dbReference type="PROSITE" id="PS51104"/>
    </source>
</evidence>
<proteinExistence type="predicted"/>
<evidence type="ECO:0000313" key="12">
    <source>
        <dbReference type="EMBL" id="CEJ07652.1"/>
    </source>
</evidence>
<keyword evidence="2" id="KW-0813">Transport</keyword>
<feature type="transmembrane region" description="Helical" evidence="9">
    <location>
        <begin position="273"/>
        <end position="291"/>
    </location>
</feature>
<evidence type="ECO:0000256" key="4">
    <source>
        <dbReference type="ARBA" id="ARBA00022597"/>
    </source>
</evidence>
<organism evidence="11">
    <name type="scientific">Acididesulfobacillus acetoxydans</name>
    <dbReference type="NCBI Taxonomy" id="1561005"/>
    <lineage>
        <taxon>Bacteria</taxon>
        <taxon>Bacillati</taxon>
        <taxon>Bacillota</taxon>
        <taxon>Clostridia</taxon>
        <taxon>Eubacteriales</taxon>
        <taxon>Peptococcaceae</taxon>
        <taxon>Acididesulfobacillus</taxon>
    </lineage>
</organism>
<feature type="transmembrane region" description="Helical" evidence="9">
    <location>
        <begin position="130"/>
        <end position="152"/>
    </location>
</feature>
<feature type="transmembrane region" description="Helical" evidence="9">
    <location>
        <begin position="247"/>
        <end position="267"/>
    </location>
</feature>
<feature type="transmembrane region" description="Helical" evidence="9">
    <location>
        <begin position="54"/>
        <end position="76"/>
    </location>
</feature>
<name>A0A8S0WLP1_9FIRM</name>
<feature type="transmembrane region" description="Helical" evidence="9">
    <location>
        <begin position="21"/>
        <end position="42"/>
    </location>
</feature>
<keyword evidence="3" id="KW-1003">Cell membrane</keyword>
<dbReference type="GO" id="GO:0090563">
    <property type="term" value="F:protein-phosphocysteine-sugar phosphotransferase activity"/>
    <property type="evidence" value="ECO:0007669"/>
    <property type="project" value="TreeGrafter"/>
</dbReference>
<keyword evidence="7 9" id="KW-1133">Transmembrane helix</keyword>
<dbReference type="GO" id="GO:0005351">
    <property type="term" value="F:carbohydrate:proton symporter activity"/>
    <property type="evidence" value="ECO:0007669"/>
    <property type="project" value="InterPro"/>
</dbReference>
<evidence type="ECO:0000256" key="2">
    <source>
        <dbReference type="ARBA" id="ARBA00022448"/>
    </source>
</evidence>
<feature type="transmembrane region" description="Helical" evidence="9">
    <location>
        <begin position="97"/>
        <end position="118"/>
    </location>
</feature>
<protein>
    <submittedName>
        <fullName evidence="12">Fructose-like permease IIC component 2</fullName>
        <ecNumber evidence="11 12">2.7.1.69</ecNumber>
    </submittedName>
    <submittedName>
        <fullName evidence="11">Protein-Npi-phosphohistidine-sugar phosphotransferase</fullName>
    </submittedName>
</protein>